<evidence type="ECO:0000256" key="3">
    <source>
        <dbReference type="ARBA" id="ARBA00009370"/>
    </source>
</evidence>
<dbReference type="InterPro" id="IPR000223">
    <property type="entry name" value="Pept_S26A_signal_pept_1"/>
</dbReference>
<evidence type="ECO:0000259" key="8">
    <source>
        <dbReference type="Pfam" id="PF10502"/>
    </source>
</evidence>
<dbReference type="EC" id="3.4.21.89" evidence="4 7"/>
<evidence type="ECO:0000256" key="5">
    <source>
        <dbReference type="ARBA" id="ARBA00022801"/>
    </source>
</evidence>
<dbReference type="PANTHER" id="PTHR43390:SF1">
    <property type="entry name" value="CHLOROPLAST PROCESSING PEPTIDASE"/>
    <property type="match status" value="1"/>
</dbReference>
<dbReference type="PROSITE" id="PS00761">
    <property type="entry name" value="SPASE_I_3"/>
    <property type="match status" value="1"/>
</dbReference>
<dbReference type="InterPro" id="IPR019758">
    <property type="entry name" value="Pept_S26A_signal_pept_1_CS"/>
</dbReference>
<dbReference type="Pfam" id="PF10502">
    <property type="entry name" value="Peptidase_S26"/>
    <property type="match status" value="1"/>
</dbReference>
<dbReference type="PANTHER" id="PTHR43390">
    <property type="entry name" value="SIGNAL PEPTIDASE I"/>
    <property type="match status" value="1"/>
</dbReference>
<evidence type="ECO:0000256" key="1">
    <source>
        <dbReference type="ARBA" id="ARBA00000677"/>
    </source>
</evidence>
<dbReference type="GO" id="GO:0004252">
    <property type="term" value="F:serine-type endopeptidase activity"/>
    <property type="evidence" value="ECO:0007669"/>
    <property type="project" value="InterPro"/>
</dbReference>
<dbReference type="GO" id="GO:0006465">
    <property type="term" value="P:signal peptide processing"/>
    <property type="evidence" value="ECO:0007669"/>
    <property type="project" value="InterPro"/>
</dbReference>
<accession>A0A7X0SE58</accession>
<dbReference type="Proteomes" id="UP000585258">
    <property type="component" value="Unassembled WGS sequence"/>
</dbReference>
<dbReference type="Gene3D" id="2.10.109.10">
    <property type="entry name" value="Umud Fragment, subunit A"/>
    <property type="match status" value="1"/>
</dbReference>
<proteinExistence type="inferred from homology"/>
<evidence type="ECO:0000256" key="7">
    <source>
        <dbReference type="RuleBase" id="RU362042"/>
    </source>
</evidence>
<keyword evidence="5 7" id="KW-0378">Hydrolase</keyword>
<dbReference type="NCBIfam" id="TIGR02227">
    <property type="entry name" value="sigpep_I_bact"/>
    <property type="match status" value="1"/>
</dbReference>
<comment type="catalytic activity">
    <reaction evidence="1 7">
        <text>Cleavage of hydrophobic, N-terminal signal or leader sequences from secreted and periplasmic proteins.</text>
        <dbReference type="EC" id="3.4.21.89"/>
    </reaction>
</comment>
<feature type="domain" description="Peptidase S26" evidence="8">
    <location>
        <begin position="18"/>
        <end position="190"/>
    </location>
</feature>
<name>A0A7X0SE58_9CLOT</name>
<dbReference type="GO" id="GO:0009003">
    <property type="term" value="F:signal peptidase activity"/>
    <property type="evidence" value="ECO:0007669"/>
    <property type="project" value="UniProtKB-EC"/>
</dbReference>
<reference evidence="9 10" key="1">
    <citation type="submission" date="2020-08" db="EMBL/GenBank/DDBJ databases">
        <title>Clostridia isolated from Swiss meat.</title>
        <authorList>
            <person name="Wambui J."/>
            <person name="Stevens M.J.A."/>
            <person name="Stephan R."/>
        </authorList>
    </citation>
    <scope>NUCLEOTIDE SEQUENCE [LARGE SCALE GENOMIC DNA]</scope>
    <source>
        <strain evidence="9 10">CM001</strain>
    </source>
</reference>
<keyword evidence="7" id="KW-0645">Protease</keyword>
<gene>
    <name evidence="9" type="primary">lepB</name>
    <name evidence="9" type="ORF">H7E68_14250</name>
</gene>
<dbReference type="PRINTS" id="PR00727">
    <property type="entry name" value="LEADERPTASE"/>
</dbReference>
<sequence>MIKNKNINIMKEIRGGIFSVIVAICIVSIVNSKVLANVKVEQSSMDNTLHDGQHLIVNKLNYNFSEPKRGDIIIFLENCKKGTIVEDTMENIRSILGKKNNNNNRLVKRVIGVSGDEVDIKDGVVYLNNEKLDEPYAKGETISNDFKLPITVSEGKLFVLGDNRAVSRDSRKFGLIDCNQVEGSASFRVYPFDEIGSIK</sequence>
<evidence type="ECO:0000256" key="6">
    <source>
        <dbReference type="PIRSR" id="PIRSR600223-1"/>
    </source>
</evidence>
<dbReference type="SUPFAM" id="SSF51306">
    <property type="entry name" value="LexA/Signal peptidase"/>
    <property type="match status" value="1"/>
</dbReference>
<dbReference type="InterPro" id="IPR036286">
    <property type="entry name" value="LexA/Signal_pep-like_sf"/>
</dbReference>
<evidence type="ECO:0000256" key="4">
    <source>
        <dbReference type="ARBA" id="ARBA00013208"/>
    </source>
</evidence>
<dbReference type="InterPro" id="IPR019533">
    <property type="entry name" value="Peptidase_S26"/>
</dbReference>
<dbReference type="AlphaFoldDB" id="A0A7X0SE58"/>
<feature type="active site" evidence="6">
    <location>
        <position position="44"/>
    </location>
</feature>
<protein>
    <recommendedName>
        <fullName evidence="4 7">Signal peptidase I</fullName>
        <ecNumber evidence="4 7">3.4.21.89</ecNumber>
    </recommendedName>
</protein>
<dbReference type="EMBL" id="JACKWY010000009">
    <property type="protein sequence ID" value="MBB6715864.1"/>
    <property type="molecule type" value="Genomic_DNA"/>
</dbReference>
<evidence type="ECO:0000256" key="2">
    <source>
        <dbReference type="ARBA" id="ARBA00004401"/>
    </source>
</evidence>
<comment type="subcellular location">
    <subcellularLocation>
        <location evidence="2">Cell membrane</location>
        <topology evidence="2">Single-pass type II membrane protein</topology>
    </subcellularLocation>
    <subcellularLocation>
        <location evidence="7">Membrane</location>
        <topology evidence="7">Single-pass type II membrane protein</topology>
    </subcellularLocation>
</comment>
<comment type="caution">
    <text evidence="9">The sequence shown here is derived from an EMBL/GenBank/DDBJ whole genome shotgun (WGS) entry which is preliminary data.</text>
</comment>
<dbReference type="RefSeq" id="WP_185165032.1">
    <property type="nucleotide sequence ID" value="NZ_JACKWY010000009.1"/>
</dbReference>
<evidence type="ECO:0000313" key="9">
    <source>
        <dbReference type="EMBL" id="MBB6715864.1"/>
    </source>
</evidence>
<dbReference type="CDD" id="cd06530">
    <property type="entry name" value="S26_SPase_I"/>
    <property type="match status" value="1"/>
</dbReference>
<comment type="similarity">
    <text evidence="3 7">Belongs to the peptidase S26 family.</text>
</comment>
<organism evidence="9 10">
    <name type="scientific">Clostridium gasigenes</name>
    <dbReference type="NCBI Taxonomy" id="94869"/>
    <lineage>
        <taxon>Bacteria</taxon>
        <taxon>Bacillati</taxon>
        <taxon>Bacillota</taxon>
        <taxon>Clostridia</taxon>
        <taxon>Eubacteriales</taxon>
        <taxon>Clostridiaceae</taxon>
        <taxon>Clostridium</taxon>
    </lineage>
</organism>
<evidence type="ECO:0000313" key="10">
    <source>
        <dbReference type="Proteomes" id="UP000585258"/>
    </source>
</evidence>
<feature type="active site" evidence="6">
    <location>
        <position position="108"/>
    </location>
</feature>
<dbReference type="GO" id="GO:0005886">
    <property type="term" value="C:plasma membrane"/>
    <property type="evidence" value="ECO:0007669"/>
    <property type="project" value="UniProtKB-SubCell"/>
</dbReference>